<comment type="caution">
    <text evidence="10">The sequence shown here is derived from an EMBL/GenBank/DDBJ whole genome shotgun (WGS) entry which is preliminary data.</text>
</comment>
<keyword evidence="6 7" id="KW-0472">Membrane</keyword>
<sequence length="437" mass="48514">MNELIAKAETWLAAVVVWIDVTLLSYQSLVQLGIILLLWGISWGIVRLVRFMFPVGLGRYEIYRRLQPQLSPLYDLLLWAVMIGLVKAVADQKEIPTTAFNIAESLIWAWIVIRLATSLIDNREIARLVRAFAWGVAALNIVGWLTPLIEFLDQMTFSLGQGEVSALGILTGVLTLIFLVWLALISTNFLESWLGKVQGVNPSARVLLSKIARIVLIAAAFLFAVSSVGIDLTVFAVFGGAIGVGLGFGLQKVVSNFVSGVILLMDRSIKPGDVVEVSGTYGRINKLAGRYTSVISRDGREHLIPNEDMVTQTVVNWTFSHRMVRRHLQVGISYKSDVDLAMKLMVEAAEEVPRVLDDPAPRVQLRGFGDSSIDLELRMWIRDAKNGVSNVASDVNYLIWKKFNEHGVEFPYPQRDIHIVSDEKKAETLVAPSAEKS</sequence>
<feature type="domain" description="Mechanosensitive ion channel MscS" evidence="8">
    <location>
        <begin position="253"/>
        <end position="318"/>
    </location>
</feature>
<dbReference type="Pfam" id="PF00924">
    <property type="entry name" value="MS_channel_2nd"/>
    <property type="match status" value="1"/>
</dbReference>
<dbReference type="InterPro" id="IPR006685">
    <property type="entry name" value="MscS_channel_2nd"/>
</dbReference>
<keyword evidence="11" id="KW-1185">Reference proteome</keyword>
<evidence type="ECO:0000256" key="4">
    <source>
        <dbReference type="ARBA" id="ARBA00022692"/>
    </source>
</evidence>
<evidence type="ECO:0000313" key="11">
    <source>
        <dbReference type="Proteomes" id="UP000229730"/>
    </source>
</evidence>
<dbReference type="InterPro" id="IPR052702">
    <property type="entry name" value="MscS-like_channel"/>
</dbReference>
<dbReference type="SUPFAM" id="SSF82861">
    <property type="entry name" value="Mechanosensitive channel protein MscS (YggB), transmembrane region"/>
    <property type="match status" value="1"/>
</dbReference>
<feature type="transmembrane region" description="Helical" evidence="7">
    <location>
        <begin position="211"/>
        <end position="230"/>
    </location>
</feature>
<dbReference type="InterPro" id="IPR049278">
    <property type="entry name" value="MS_channel_C"/>
</dbReference>
<gene>
    <name evidence="10" type="ORF">CRD36_09785</name>
</gene>
<evidence type="ECO:0000259" key="8">
    <source>
        <dbReference type="Pfam" id="PF00924"/>
    </source>
</evidence>
<dbReference type="Pfam" id="PF21082">
    <property type="entry name" value="MS_channel_3rd"/>
    <property type="match status" value="1"/>
</dbReference>
<dbReference type="InterPro" id="IPR010920">
    <property type="entry name" value="LSM_dom_sf"/>
</dbReference>
<dbReference type="OrthoDB" id="9799209at2"/>
<accession>A0A2G4YRW0</accession>
<organism evidence="10 11">
    <name type="scientific">Paremcibacter congregatus</name>
    <dbReference type="NCBI Taxonomy" id="2043170"/>
    <lineage>
        <taxon>Bacteria</taxon>
        <taxon>Pseudomonadati</taxon>
        <taxon>Pseudomonadota</taxon>
        <taxon>Alphaproteobacteria</taxon>
        <taxon>Emcibacterales</taxon>
        <taxon>Emcibacteraceae</taxon>
        <taxon>Paremcibacter</taxon>
    </lineage>
</organism>
<dbReference type="Gene3D" id="1.10.287.1260">
    <property type="match status" value="1"/>
</dbReference>
<dbReference type="PANTHER" id="PTHR30347">
    <property type="entry name" value="POTASSIUM CHANNEL RELATED"/>
    <property type="match status" value="1"/>
</dbReference>
<feature type="transmembrane region" description="Helical" evidence="7">
    <location>
        <begin position="29"/>
        <end position="49"/>
    </location>
</feature>
<dbReference type="InterPro" id="IPR023408">
    <property type="entry name" value="MscS_beta-dom_sf"/>
</dbReference>
<evidence type="ECO:0000256" key="3">
    <source>
        <dbReference type="ARBA" id="ARBA00022475"/>
    </source>
</evidence>
<dbReference type="InParanoid" id="A0A2G4YRW0"/>
<dbReference type="Proteomes" id="UP000229730">
    <property type="component" value="Unassembled WGS sequence"/>
</dbReference>
<feature type="transmembrane region" description="Helical" evidence="7">
    <location>
        <begin position="128"/>
        <end position="146"/>
    </location>
</feature>
<keyword evidence="4 7" id="KW-0812">Transmembrane</keyword>
<reference evidence="10 11" key="1">
    <citation type="submission" date="2017-10" db="EMBL/GenBank/DDBJ databases">
        <title>Frigbacter circumglobatus gen. nov. sp. nov., isolated from sediment cultured in situ.</title>
        <authorList>
            <person name="Zhao Z."/>
        </authorList>
    </citation>
    <scope>NUCLEOTIDE SEQUENCE [LARGE SCALE GENOMIC DNA]</scope>
    <source>
        <strain evidence="10 11">ZYL</strain>
    </source>
</reference>
<dbReference type="SUPFAM" id="SSF50182">
    <property type="entry name" value="Sm-like ribonucleoproteins"/>
    <property type="match status" value="1"/>
</dbReference>
<evidence type="ECO:0000256" key="5">
    <source>
        <dbReference type="ARBA" id="ARBA00022989"/>
    </source>
</evidence>
<proteinExistence type="inferred from homology"/>
<keyword evidence="3" id="KW-1003">Cell membrane</keyword>
<comment type="similarity">
    <text evidence="2">Belongs to the MscS (TC 1.A.23) family.</text>
</comment>
<evidence type="ECO:0000256" key="2">
    <source>
        <dbReference type="ARBA" id="ARBA00008017"/>
    </source>
</evidence>
<evidence type="ECO:0000256" key="7">
    <source>
        <dbReference type="SAM" id="Phobius"/>
    </source>
</evidence>
<dbReference type="InterPro" id="IPR011014">
    <property type="entry name" value="MscS_channel_TM-2"/>
</dbReference>
<dbReference type="InterPro" id="IPR011066">
    <property type="entry name" value="MscS_channel_C_sf"/>
</dbReference>
<dbReference type="Gene3D" id="2.30.30.60">
    <property type="match status" value="1"/>
</dbReference>
<evidence type="ECO:0000256" key="1">
    <source>
        <dbReference type="ARBA" id="ARBA00004651"/>
    </source>
</evidence>
<dbReference type="GO" id="GO:0008381">
    <property type="term" value="F:mechanosensitive monoatomic ion channel activity"/>
    <property type="evidence" value="ECO:0007669"/>
    <property type="project" value="UniProtKB-ARBA"/>
</dbReference>
<dbReference type="EMBL" id="PDEM01000020">
    <property type="protein sequence ID" value="PHZ85000.1"/>
    <property type="molecule type" value="Genomic_DNA"/>
</dbReference>
<feature type="domain" description="Mechanosensitive ion channel MscS C-terminal" evidence="9">
    <location>
        <begin position="328"/>
        <end position="410"/>
    </location>
</feature>
<dbReference type="AlphaFoldDB" id="A0A2G4YRW0"/>
<feature type="transmembrane region" description="Helical" evidence="7">
    <location>
        <begin position="166"/>
        <end position="190"/>
    </location>
</feature>
<evidence type="ECO:0000313" key="10">
    <source>
        <dbReference type="EMBL" id="PHZ85000.1"/>
    </source>
</evidence>
<evidence type="ECO:0000259" key="9">
    <source>
        <dbReference type="Pfam" id="PF21082"/>
    </source>
</evidence>
<dbReference type="GO" id="GO:0005886">
    <property type="term" value="C:plasma membrane"/>
    <property type="evidence" value="ECO:0007669"/>
    <property type="project" value="UniProtKB-SubCell"/>
</dbReference>
<comment type="subcellular location">
    <subcellularLocation>
        <location evidence="1">Cell membrane</location>
        <topology evidence="1">Multi-pass membrane protein</topology>
    </subcellularLocation>
</comment>
<name>A0A2G4YRW0_9PROT</name>
<keyword evidence="5 7" id="KW-1133">Transmembrane helix</keyword>
<dbReference type="SUPFAM" id="SSF82689">
    <property type="entry name" value="Mechanosensitive channel protein MscS (YggB), C-terminal domain"/>
    <property type="match status" value="1"/>
</dbReference>
<dbReference type="RefSeq" id="WP_099472644.1">
    <property type="nucleotide sequence ID" value="NZ_CP041025.1"/>
</dbReference>
<evidence type="ECO:0000256" key="6">
    <source>
        <dbReference type="ARBA" id="ARBA00023136"/>
    </source>
</evidence>
<dbReference type="Gene3D" id="3.30.70.100">
    <property type="match status" value="1"/>
</dbReference>
<feature type="transmembrane region" description="Helical" evidence="7">
    <location>
        <begin position="236"/>
        <end position="264"/>
    </location>
</feature>
<dbReference type="PANTHER" id="PTHR30347:SF1">
    <property type="entry name" value="MECHANOSENSITIVE CHANNEL MSCK"/>
    <property type="match status" value="1"/>
</dbReference>
<protein>
    <submittedName>
        <fullName evidence="10">Mechanosensitive ion channel protein MscS</fullName>
    </submittedName>
</protein>